<evidence type="ECO:0000313" key="3">
    <source>
        <dbReference type="Proteomes" id="UP000324629"/>
    </source>
</evidence>
<gene>
    <name evidence="2" type="ORF">DEA37_0014181</name>
</gene>
<feature type="region of interest" description="Disordered" evidence="1">
    <location>
        <begin position="296"/>
        <end position="336"/>
    </location>
</feature>
<dbReference type="AlphaFoldDB" id="A0A5J4NPE6"/>
<sequence>MESNGTFRILSSIDTRTSSGAGCSFVNLNGAGESFCSNDGTGTYADHVSPLASHRQESDTNGLDMNPAWEEQTRKRQGILPCNPTSDYTKLRGTVTETYGNQPVTTCLETPTPTTPASLPTQPDACKTQARSAERLTSSRIVLPDSMNTVFRINSKKRPAAGEYENIENLAAGRLKPAQCVYSVGPRIVFALPLFNIRRAARFARSTLNPTTSATSSKFSRRLQTSPSPTSCAAQSSSSISRQGTDCCEPRAWIPQWVFIQAQSTEGVGDAAASGHNRNSASNLAYSTTSIPGSPSSCGQSSSTLSSSVPSTSSSSSCSSSSASDSSSDLGHSVPTHLSHSLDRLMQQSVHPRFKQSAVRKFSHYSPILLPKQKVRGIRHTVSDRSVYSFHPYRDNINRAMFVTSSERCFCADGTDRCENTNRLPISSWSRHKGKQHTGVCHQTTTPKTLIKSSSLRINSPKNSSPLNSQAGPPDCVLSKYKALSFDPFSDIALVRTKKTASRRNTPVRFEQPDSRVANYRTFETCRKAKRPHMYLPTVCSHKPKSCLKNSSVISELDVCDFRSEDDDATENIRCLSDFEHDCLEDNTSATLSPTGSPRLSATSSYSYSTSSLDAQTEELHPRLFQYHPRCGYWCMPALDPSTAHCLERMKRGGSLDPTFSKSRTPNTRSKRISQPPPLYHNCHHKGYSERKTHAMSTSAFQRKHSYQDDSCDAFEHCSTSVRPHHGRHLHFYQLDCKGQTKCTREQNRTTRFTRQHHGQRKHDKSDRPQPSVNSRTNANRHIDQHSHRQHHHHHSQQAPAKEEAQQGASKPPMARRKSNELSELIDSTLVGDTTSLSRPGANEPRASNATVKPPRPKDLSFVPRDAGIIQNRNSPKLKITPNLKNVESPHWHCANSVTIEPRQLYQGMPTPFGQTHTGHGNSESSRVSPMSSHDPYTSASLTQSPDLIPHSAMGIQPFDQSKMYTGIRLLNSSGPKSKIAQSQTLNTMQNKPAQFDPIQSRSGTPNRTKLLHTSSSCHTPTTEDAQTRFNDVRCGSNTRTTTLSSSGQQSGSANGVHSHLRPPNNPVTLSPSSPTAVYVASFVLNPSPAFPSVSEKIRAIEKAKYQPDHGNCSVLKANTLGHEAADSDKRNIHLTRSGSLEPNDLLVHRSRAAGSEKNVWNTLTHTLSGFAGGSDSQGQGKTIGGVLRKAAQNRKKDLDFK</sequence>
<feature type="region of interest" description="Disordered" evidence="1">
    <location>
        <begin position="909"/>
        <end position="946"/>
    </location>
</feature>
<feature type="compositionally biased region" description="Low complexity" evidence="1">
    <location>
        <begin position="225"/>
        <end position="241"/>
    </location>
</feature>
<feature type="region of interest" description="Disordered" evidence="1">
    <location>
        <begin position="751"/>
        <end position="862"/>
    </location>
</feature>
<reference evidence="2 3" key="1">
    <citation type="journal article" date="2019" name="Gigascience">
        <title>Whole-genome sequence of the oriental lung fluke Paragonimus westermani.</title>
        <authorList>
            <person name="Oey H."/>
            <person name="Zakrzewski M."/>
            <person name="Narain K."/>
            <person name="Devi K.R."/>
            <person name="Agatsuma T."/>
            <person name="Nawaratna S."/>
            <person name="Gobert G.N."/>
            <person name="Jones M.K."/>
            <person name="Ragan M.A."/>
            <person name="McManus D.P."/>
            <person name="Krause L."/>
        </authorList>
    </citation>
    <scope>NUCLEOTIDE SEQUENCE [LARGE SCALE GENOMIC DNA]</scope>
    <source>
        <strain evidence="2 3">IND2009</strain>
    </source>
</reference>
<feature type="compositionally biased region" description="Polar residues" evidence="1">
    <location>
        <begin position="451"/>
        <end position="471"/>
    </location>
</feature>
<feature type="region of interest" description="Disordered" evidence="1">
    <location>
        <begin position="102"/>
        <end position="124"/>
    </location>
</feature>
<feature type="region of interest" description="Disordered" evidence="1">
    <location>
        <begin position="208"/>
        <end position="242"/>
    </location>
</feature>
<comment type="caution">
    <text evidence="2">The sequence shown here is derived from an EMBL/GenBank/DDBJ whole genome shotgun (WGS) entry which is preliminary data.</text>
</comment>
<proteinExistence type="predicted"/>
<feature type="compositionally biased region" description="Polar residues" evidence="1">
    <location>
        <begin position="913"/>
        <end position="946"/>
    </location>
</feature>
<organism evidence="2 3">
    <name type="scientific">Paragonimus westermani</name>
    <dbReference type="NCBI Taxonomy" id="34504"/>
    <lineage>
        <taxon>Eukaryota</taxon>
        <taxon>Metazoa</taxon>
        <taxon>Spiralia</taxon>
        <taxon>Lophotrochozoa</taxon>
        <taxon>Platyhelminthes</taxon>
        <taxon>Trematoda</taxon>
        <taxon>Digenea</taxon>
        <taxon>Plagiorchiida</taxon>
        <taxon>Troglotremata</taxon>
        <taxon>Troglotrematidae</taxon>
        <taxon>Paragonimus</taxon>
    </lineage>
</organism>
<feature type="compositionally biased region" description="Low complexity" evidence="1">
    <location>
        <begin position="103"/>
        <end position="123"/>
    </location>
</feature>
<feature type="region of interest" description="Disordered" evidence="1">
    <location>
        <begin position="451"/>
        <end position="473"/>
    </location>
</feature>
<name>A0A5J4NPE6_9TREM</name>
<evidence type="ECO:0000313" key="2">
    <source>
        <dbReference type="EMBL" id="KAA3677517.1"/>
    </source>
</evidence>
<feature type="region of interest" description="Disordered" evidence="1">
    <location>
        <begin position="656"/>
        <end position="681"/>
    </location>
</feature>
<dbReference type="Proteomes" id="UP000324629">
    <property type="component" value="Unassembled WGS sequence"/>
</dbReference>
<feature type="compositionally biased region" description="Polar residues" evidence="1">
    <location>
        <begin position="658"/>
        <end position="668"/>
    </location>
</feature>
<evidence type="ECO:0000256" key="1">
    <source>
        <dbReference type="SAM" id="MobiDB-lite"/>
    </source>
</evidence>
<feature type="compositionally biased region" description="Polar residues" evidence="1">
    <location>
        <begin position="994"/>
        <end position="1044"/>
    </location>
</feature>
<feature type="compositionally biased region" description="Basic residues" evidence="1">
    <location>
        <begin position="752"/>
        <end position="763"/>
    </location>
</feature>
<dbReference type="EMBL" id="QNGE01001470">
    <property type="protein sequence ID" value="KAA3677517.1"/>
    <property type="molecule type" value="Genomic_DNA"/>
</dbReference>
<feature type="compositionally biased region" description="Polar residues" evidence="1">
    <location>
        <begin position="769"/>
        <end position="780"/>
    </location>
</feature>
<keyword evidence="3" id="KW-1185">Reference proteome</keyword>
<feature type="compositionally biased region" description="Low complexity" evidence="1">
    <location>
        <begin position="296"/>
        <end position="334"/>
    </location>
</feature>
<feature type="compositionally biased region" description="Polar residues" evidence="1">
    <location>
        <begin position="208"/>
        <end position="224"/>
    </location>
</feature>
<feature type="region of interest" description="Disordered" evidence="1">
    <location>
        <begin position="994"/>
        <end position="1072"/>
    </location>
</feature>
<accession>A0A5J4NPE6</accession>
<protein>
    <submittedName>
        <fullName evidence="2">Uncharacterized protein</fullName>
    </submittedName>
</protein>